<dbReference type="Pfam" id="PF04857">
    <property type="entry name" value="CAF1"/>
    <property type="match status" value="1"/>
</dbReference>
<reference evidence="2" key="2">
    <citation type="submission" date="2025-08" db="UniProtKB">
        <authorList>
            <consortium name="Ensembl"/>
        </authorList>
    </citation>
    <scope>IDENTIFICATION</scope>
    <source>
        <strain evidence="2">Hd-rR</strain>
    </source>
</reference>
<dbReference type="Bgee" id="ENSORLG00000024893">
    <property type="expression patterns" value="Expressed in animal zygote and 15 other cell types or tissues"/>
</dbReference>
<accession>A0A3B3INV5</accession>
<dbReference type="InterPro" id="IPR012337">
    <property type="entry name" value="RNaseH-like_sf"/>
</dbReference>
<proteinExistence type="inferred from homology"/>
<name>A0A3B3INV5_ORYLA</name>
<reference evidence="2" key="3">
    <citation type="submission" date="2025-09" db="UniProtKB">
        <authorList>
            <consortium name="Ensembl"/>
        </authorList>
    </citation>
    <scope>IDENTIFICATION</scope>
    <source>
        <strain evidence="2">Hd-rR</strain>
    </source>
</reference>
<organism evidence="2 3">
    <name type="scientific">Oryzias latipes</name>
    <name type="common">Japanese rice fish</name>
    <name type="synonym">Japanese killifish</name>
    <dbReference type="NCBI Taxonomy" id="8090"/>
    <lineage>
        <taxon>Eukaryota</taxon>
        <taxon>Metazoa</taxon>
        <taxon>Chordata</taxon>
        <taxon>Craniata</taxon>
        <taxon>Vertebrata</taxon>
        <taxon>Euteleostomi</taxon>
        <taxon>Actinopterygii</taxon>
        <taxon>Neopterygii</taxon>
        <taxon>Teleostei</taxon>
        <taxon>Neoteleostei</taxon>
        <taxon>Acanthomorphata</taxon>
        <taxon>Ovalentaria</taxon>
        <taxon>Atherinomorphae</taxon>
        <taxon>Beloniformes</taxon>
        <taxon>Adrianichthyidae</taxon>
        <taxon>Oryziinae</taxon>
        <taxon>Oryzias</taxon>
    </lineage>
</organism>
<protein>
    <submittedName>
        <fullName evidence="2">Uncharacterized protein</fullName>
    </submittedName>
</protein>
<dbReference type="SUPFAM" id="SSF53098">
    <property type="entry name" value="Ribonuclease H-like"/>
    <property type="match status" value="1"/>
</dbReference>
<dbReference type="InterPro" id="IPR051181">
    <property type="entry name" value="CAF1_poly(A)_ribonucleases"/>
</dbReference>
<sequence>MEVTRTNFKECLSHVYSAIDEADFLAIDGEFSGISDGPSVSALTNGLDTPEERYVKLKKPYNNVVSLPHTEARRLNLF</sequence>
<evidence type="ECO:0000313" key="2">
    <source>
        <dbReference type="Ensembl" id="ENSORLP00000045838.1"/>
    </source>
</evidence>
<dbReference type="Proteomes" id="UP000001038">
    <property type="component" value="Chromosome 1"/>
</dbReference>
<dbReference type="GeneTree" id="ENSGT00940000153167"/>
<dbReference type="PANTHER" id="PTHR15092:SF44">
    <property type="entry name" value="POLY(A)-SPECIFIC RIBONUCLEASE PARN"/>
    <property type="match status" value="1"/>
</dbReference>
<dbReference type="InterPro" id="IPR036397">
    <property type="entry name" value="RNaseH_sf"/>
</dbReference>
<reference evidence="2 3" key="1">
    <citation type="journal article" date="2007" name="Nature">
        <title>The medaka draft genome and insights into vertebrate genome evolution.</title>
        <authorList>
            <person name="Kasahara M."/>
            <person name="Naruse K."/>
            <person name="Sasaki S."/>
            <person name="Nakatani Y."/>
            <person name="Qu W."/>
            <person name="Ahsan B."/>
            <person name="Yamada T."/>
            <person name="Nagayasu Y."/>
            <person name="Doi K."/>
            <person name="Kasai Y."/>
            <person name="Jindo T."/>
            <person name="Kobayashi D."/>
            <person name="Shimada A."/>
            <person name="Toyoda A."/>
            <person name="Kuroki Y."/>
            <person name="Fujiyama A."/>
            <person name="Sasaki T."/>
            <person name="Shimizu A."/>
            <person name="Asakawa S."/>
            <person name="Shimizu N."/>
            <person name="Hashimoto S."/>
            <person name="Yang J."/>
            <person name="Lee Y."/>
            <person name="Matsushima K."/>
            <person name="Sugano S."/>
            <person name="Sakaizumi M."/>
            <person name="Narita T."/>
            <person name="Ohishi K."/>
            <person name="Haga S."/>
            <person name="Ohta F."/>
            <person name="Nomoto H."/>
            <person name="Nogata K."/>
            <person name="Morishita T."/>
            <person name="Endo T."/>
            <person name="Shin-I T."/>
            <person name="Takeda H."/>
            <person name="Morishita S."/>
            <person name="Kohara Y."/>
        </authorList>
    </citation>
    <scope>NUCLEOTIDE SEQUENCE [LARGE SCALE GENOMIC DNA]</scope>
    <source>
        <strain evidence="2 3">Hd-rR</strain>
    </source>
</reference>
<dbReference type="InterPro" id="IPR006941">
    <property type="entry name" value="RNase_CAF1"/>
</dbReference>
<comment type="similarity">
    <text evidence="1">Belongs to the CAF1 family.</text>
</comment>
<keyword evidence="3" id="KW-1185">Reference proteome</keyword>
<dbReference type="PANTHER" id="PTHR15092">
    <property type="entry name" value="POLY A -SPECIFIC RIBONUCLEASE/TARGET OF EGR1, MEMBER 1"/>
    <property type="match status" value="1"/>
</dbReference>
<dbReference type="GO" id="GO:0003676">
    <property type="term" value="F:nucleic acid binding"/>
    <property type="evidence" value="ECO:0007669"/>
    <property type="project" value="InterPro"/>
</dbReference>
<evidence type="ECO:0000313" key="3">
    <source>
        <dbReference type="Proteomes" id="UP000001038"/>
    </source>
</evidence>
<dbReference type="AlphaFoldDB" id="A0A3B3INV5"/>
<evidence type="ECO:0000256" key="1">
    <source>
        <dbReference type="ARBA" id="ARBA00008372"/>
    </source>
</evidence>
<dbReference type="Ensembl" id="ENSORLT00000028449.1">
    <property type="protein sequence ID" value="ENSORLP00000045838.1"/>
    <property type="gene ID" value="ENSORLG00000024893.1"/>
</dbReference>
<dbReference type="Gene3D" id="3.30.420.10">
    <property type="entry name" value="Ribonuclease H-like superfamily/Ribonuclease H"/>
    <property type="match status" value="1"/>
</dbReference>